<name>A0A9Q1C9J1_HOLLE</name>
<evidence type="ECO:0000256" key="1">
    <source>
        <dbReference type="SAM" id="MobiDB-lite"/>
    </source>
</evidence>
<evidence type="ECO:0000259" key="2">
    <source>
        <dbReference type="PROSITE" id="PS50042"/>
    </source>
</evidence>
<comment type="caution">
    <text evidence="3">The sequence shown here is derived from an EMBL/GenBank/DDBJ whole genome shotgun (WGS) entry which is preliminary data.</text>
</comment>
<proteinExistence type="predicted"/>
<dbReference type="Proteomes" id="UP001152320">
    <property type="component" value="Chromosome 5"/>
</dbReference>
<feature type="domain" description="Cyclic nucleotide-binding" evidence="2">
    <location>
        <begin position="334"/>
        <end position="448"/>
    </location>
</feature>
<feature type="region of interest" description="Disordered" evidence="1">
    <location>
        <begin position="1"/>
        <end position="21"/>
    </location>
</feature>
<dbReference type="Gene3D" id="2.60.120.10">
    <property type="entry name" value="Jelly Rolls"/>
    <property type="match status" value="2"/>
</dbReference>
<dbReference type="InterPro" id="IPR014710">
    <property type="entry name" value="RmlC-like_jellyroll"/>
</dbReference>
<dbReference type="SUPFAM" id="SSF51206">
    <property type="entry name" value="cAMP-binding domain-like"/>
    <property type="match status" value="2"/>
</dbReference>
<evidence type="ECO:0000313" key="4">
    <source>
        <dbReference type="Proteomes" id="UP001152320"/>
    </source>
</evidence>
<feature type="region of interest" description="Disordered" evidence="1">
    <location>
        <begin position="99"/>
        <end position="126"/>
    </location>
</feature>
<dbReference type="InterPro" id="IPR000595">
    <property type="entry name" value="cNMP-bd_dom"/>
</dbReference>
<dbReference type="PROSITE" id="PS50042">
    <property type="entry name" value="CNMP_BINDING_3"/>
    <property type="match status" value="1"/>
</dbReference>
<feature type="compositionally biased region" description="Basic and acidic residues" evidence="1">
    <location>
        <begin position="7"/>
        <end position="21"/>
    </location>
</feature>
<evidence type="ECO:0000313" key="3">
    <source>
        <dbReference type="EMBL" id="KAJ8041222.1"/>
    </source>
</evidence>
<feature type="compositionally biased region" description="Basic and acidic residues" evidence="1">
    <location>
        <begin position="114"/>
        <end position="126"/>
    </location>
</feature>
<dbReference type="Pfam" id="PF00027">
    <property type="entry name" value="cNMP_binding"/>
    <property type="match status" value="1"/>
</dbReference>
<dbReference type="SMART" id="SM00100">
    <property type="entry name" value="cNMP"/>
    <property type="match status" value="1"/>
</dbReference>
<keyword evidence="4" id="KW-1185">Reference proteome</keyword>
<dbReference type="PANTHER" id="PTHR23011:SF32">
    <property type="entry name" value="CYCLIC NUCLEOTIDE-BINDING DOMAIN-CONTAINING PROTEIN 1"/>
    <property type="match status" value="1"/>
</dbReference>
<reference evidence="3" key="1">
    <citation type="submission" date="2021-10" db="EMBL/GenBank/DDBJ databases">
        <title>Tropical sea cucumber genome reveals ecological adaptation and Cuvierian tubules defense mechanism.</title>
        <authorList>
            <person name="Chen T."/>
        </authorList>
    </citation>
    <scope>NUCLEOTIDE SEQUENCE</scope>
    <source>
        <strain evidence="3">Nanhai2018</strain>
        <tissue evidence="3">Muscle</tissue>
    </source>
</reference>
<dbReference type="OrthoDB" id="5966510at2759"/>
<gene>
    <name evidence="3" type="ORF">HOLleu_11971</name>
</gene>
<accession>A0A9Q1C9J1</accession>
<feature type="region of interest" description="Disordered" evidence="1">
    <location>
        <begin position="240"/>
        <end position="264"/>
    </location>
</feature>
<dbReference type="CDD" id="cd00038">
    <property type="entry name" value="CAP_ED"/>
    <property type="match status" value="1"/>
</dbReference>
<dbReference type="PANTHER" id="PTHR23011">
    <property type="entry name" value="CYCLIC NUCLEOTIDE-BINDING DOMAIN CONTAINING PROTEIN"/>
    <property type="match status" value="1"/>
</dbReference>
<protein>
    <submittedName>
        <fullName evidence="3">Cyclic nucleotide-binding domain-containing protein 1</fullName>
    </submittedName>
</protein>
<dbReference type="InterPro" id="IPR018490">
    <property type="entry name" value="cNMP-bd_dom_sf"/>
</dbReference>
<dbReference type="EMBL" id="JAIZAY010000005">
    <property type="protein sequence ID" value="KAJ8041222.1"/>
    <property type="molecule type" value="Genomic_DNA"/>
</dbReference>
<sequence length="511" mass="58816">MESGEEESIRQGREVKLWSERNRQETTHTFHKDAQTPAPIIDYAKLNWLCSQEGLRKKLNGLSTEEAHSFFMNHYHEIFVDNRPQATIPLTAKDLEAVKPSEDKEDEFSTTECSKSHMTPEEHPQNMNHDIKFHMAKLHKERKIMDPDILFANKIKELRTLIKKMPYERTADDITKLFTHLKTFDDLSKQVSKKELRELCTVAQQDIWRDENYTVFANTGFYIILRGSVTPATRPWLKVRGQPHPSSIPSILTTSPDDQSNEPLSETELSVGDCFGTLERVDGPEPNSRILCVETKSVPCEFLKIHSNDFKRITEHIIEHETSEKIDLIQACRAYKTWPRQSLQKLAELLEWTKFPENTVLVSEGFLCPFIVFIKTGECHVLREVKVNVTLPNGDKKWKRKQVVVGQMTSSQSFGEVSVLKSEPITSSVVTATQVEVGIITIERLQGLDETTSALLLQSNERLYKTMTEDQIHDEYIHQEQKRQWNEFKHGVVVDSINAKGIRPGMGKWSK</sequence>
<feature type="compositionally biased region" description="Low complexity" evidence="1">
    <location>
        <begin position="243"/>
        <end position="256"/>
    </location>
</feature>
<organism evidence="3 4">
    <name type="scientific">Holothuria leucospilota</name>
    <name type="common">Black long sea cucumber</name>
    <name type="synonym">Mertensiothuria leucospilota</name>
    <dbReference type="NCBI Taxonomy" id="206669"/>
    <lineage>
        <taxon>Eukaryota</taxon>
        <taxon>Metazoa</taxon>
        <taxon>Echinodermata</taxon>
        <taxon>Eleutherozoa</taxon>
        <taxon>Echinozoa</taxon>
        <taxon>Holothuroidea</taxon>
        <taxon>Aspidochirotacea</taxon>
        <taxon>Aspidochirotida</taxon>
        <taxon>Holothuriidae</taxon>
        <taxon>Holothuria</taxon>
    </lineage>
</organism>
<dbReference type="AlphaFoldDB" id="A0A9Q1C9J1"/>